<evidence type="ECO:0000256" key="7">
    <source>
        <dbReference type="RuleBase" id="RU365072"/>
    </source>
</evidence>
<evidence type="ECO:0000313" key="10">
    <source>
        <dbReference type="Proteomes" id="UP000002630"/>
    </source>
</evidence>
<evidence type="ECO:0000256" key="4">
    <source>
        <dbReference type="ARBA" id="ARBA00023010"/>
    </source>
</evidence>
<comment type="subcellular location">
    <subcellularLocation>
        <location evidence="7">Nucleus</location>
        <location evidence="7">Nuclear pore complex</location>
    </subcellularLocation>
    <subcellularLocation>
        <location evidence="7">Nucleus membrane</location>
    </subcellularLocation>
</comment>
<dbReference type="EMBL" id="FN649760">
    <property type="protein sequence ID" value="CBN79911.1"/>
    <property type="molecule type" value="Genomic_DNA"/>
</dbReference>
<keyword evidence="3" id="KW-0653">Protein transport</keyword>
<dbReference type="InterPro" id="IPR007252">
    <property type="entry name" value="Nup84/Nup107"/>
</dbReference>
<dbReference type="Proteomes" id="UP000002630">
    <property type="component" value="Unassembled WGS sequence"/>
</dbReference>
<dbReference type="PANTHER" id="PTHR13003">
    <property type="entry name" value="NUP107-RELATED"/>
    <property type="match status" value="1"/>
</dbReference>
<keyword evidence="6 7" id="KW-0539">Nucleus</keyword>
<dbReference type="Pfam" id="PF04121">
    <property type="entry name" value="Nup84_Nup100"/>
    <property type="match status" value="1"/>
</dbReference>
<dbReference type="GO" id="GO:0031965">
    <property type="term" value="C:nuclear membrane"/>
    <property type="evidence" value="ECO:0007669"/>
    <property type="project" value="UniProtKB-SubCell"/>
</dbReference>
<feature type="region of interest" description="Disordered" evidence="8">
    <location>
        <begin position="1"/>
        <end position="37"/>
    </location>
</feature>
<protein>
    <recommendedName>
        <fullName evidence="7">Nuclear pore complex protein</fullName>
    </recommendedName>
</protein>
<dbReference type="PANTHER" id="PTHR13003:SF2">
    <property type="entry name" value="NUCLEAR PORE COMPLEX PROTEIN NUP107"/>
    <property type="match status" value="1"/>
</dbReference>
<evidence type="ECO:0000256" key="3">
    <source>
        <dbReference type="ARBA" id="ARBA00022927"/>
    </source>
</evidence>
<evidence type="ECO:0000256" key="5">
    <source>
        <dbReference type="ARBA" id="ARBA00023132"/>
    </source>
</evidence>
<keyword evidence="1 7" id="KW-0813">Transport</keyword>
<dbReference type="GO" id="GO:0031080">
    <property type="term" value="C:nuclear pore outer ring"/>
    <property type="evidence" value="ECO:0007669"/>
    <property type="project" value="TreeGrafter"/>
</dbReference>
<keyword evidence="5 7" id="KW-0906">Nuclear pore complex</keyword>
<comment type="subunit">
    <text evidence="7">Part of the nuclear pore complex (NPC).</text>
</comment>
<dbReference type="GO" id="GO:0006606">
    <property type="term" value="P:protein import into nucleus"/>
    <property type="evidence" value="ECO:0007669"/>
    <property type="project" value="TreeGrafter"/>
</dbReference>
<feature type="compositionally biased region" description="Polar residues" evidence="8">
    <location>
        <begin position="27"/>
        <end position="37"/>
    </location>
</feature>
<feature type="region of interest" description="Disordered" evidence="8">
    <location>
        <begin position="260"/>
        <end position="282"/>
    </location>
</feature>
<keyword evidence="4 7" id="KW-0811">Translocation</keyword>
<evidence type="ECO:0000256" key="6">
    <source>
        <dbReference type="ARBA" id="ARBA00023242"/>
    </source>
</evidence>
<dbReference type="InParanoid" id="D8LFJ1"/>
<proteinExistence type="inferred from homology"/>
<keyword evidence="10" id="KW-1185">Reference proteome</keyword>
<organism evidence="9 10">
    <name type="scientific">Ectocarpus siliculosus</name>
    <name type="common">Brown alga</name>
    <name type="synonym">Conferva siliculosa</name>
    <dbReference type="NCBI Taxonomy" id="2880"/>
    <lineage>
        <taxon>Eukaryota</taxon>
        <taxon>Sar</taxon>
        <taxon>Stramenopiles</taxon>
        <taxon>Ochrophyta</taxon>
        <taxon>PX clade</taxon>
        <taxon>Phaeophyceae</taxon>
        <taxon>Ectocarpales</taxon>
        <taxon>Ectocarpaceae</taxon>
        <taxon>Ectocarpus</taxon>
    </lineage>
</organism>
<dbReference type="STRING" id="2880.D8LFJ1"/>
<sequence length="719" mass="76653">MDNAGIDKEMEESWRDVDPAGDVQRGGATQQGSSVLNTGREAYLRTKQMLDEASAVSNTLFLDEVDMSRRYQRAYEREDALDAAAAAAAAGGSGAGGMPGANSSSGSGFFNEGSLFFAPAGGDGRGSSSGGGGGVLAAVAAGRSAPPAAAEIRPEEKQFCEAFLELQALLNRLPPGARARPEQISDILQDMYGFAEGAEAAASDTADRLRELRGSGAPAVAVAAAAAHELSLEKDTWALLLIMNGVDKEDEDILEGIRQREEEGGDANDRSGAPRGPNASDEAVLVSMRARDAEFRRTEAVVEWLQGATHTRLNALGLGGGEGEGHLGWSDTLESLAVGGGQKSEVAQMHPDANLRSVSRGGLKVMRLVGQDDLDEENLLRSAWALVRAGRLSAAKRLCERRGQPWRAAAMAGGGVVGTRVMEGEEERELEEIEAGYGALYSPGQGLWQEMCWQLSVSLERGADSSEGPARSVAKHEAALFAHLAGNSELLLESDLTQSWQDQAWVRFSALLHLKVLDERIQHRRVQAARSALYPGVSSLRTDEHLLEQMTRSGPPTSHGAIFEVLDDNSRGRVRAEGKGVYRQAQQALVLGGGDIPLFLRNILWRVAAGGAESADGDSGAEEGRGVDDGFSGSPRAEDMLLRSPQLLRFAAHLALVLAAQCPYLTTMEEGTLEAVEDVVHAYAQHLAKAQQVFPGWFRAAVCRLLEVCKHVRLGMRGV</sequence>
<evidence type="ECO:0000313" key="9">
    <source>
        <dbReference type="EMBL" id="CBN79911.1"/>
    </source>
</evidence>
<evidence type="ECO:0000256" key="1">
    <source>
        <dbReference type="ARBA" id="ARBA00022448"/>
    </source>
</evidence>
<accession>D8LFJ1</accession>
<reference evidence="9 10" key="1">
    <citation type="journal article" date="2010" name="Nature">
        <title>The Ectocarpus genome and the independent evolution of multicellularity in brown algae.</title>
        <authorList>
            <person name="Cock J.M."/>
            <person name="Sterck L."/>
            <person name="Rouze P."/>
            <person name="Scornet D."/>
            <person name="Allen A.E."/>
            <person name="Amoutzias G."/>
            <person name="Anthouard V."/>
            <person name="Artiguenave F."/>
            <person name="Aury J.M."/>
            <person name="Badger J.H."/>
            <person name="Beszteri B."/>
            <person name="Billiau K."/>
            <person name="Bonnet E."/>
            <person name="Bothwell J.H."/>
            <person name="Bowler C."/>
            <person name="Boyen C."/>
            <person name="Brownlee C."/>
            <person name="Carrano C.J."/>
            <person name="Charrier B."/>
            <person name="Cho G.Y."/>
            <person name="Coelho S.M."/>
            <person name="Collen J."/>
            <person name="Corre E."/>
            <person name="Da Silva C."/>
            <person name="Delage L."/>
            <person name="Delaroque N."/>
            <person name="Dittami S.M."/>
            <person name="Doulbeau S."/>
            <person name="Elias M."/>
            <person name="Farnham G."/>
            <person name="Gachon C.M."/>
            <person name="Gschloessl B."/>
            <person name="Heesch S."/>
            <person name="Jabbari K."/>
            <person name="Jubin C."/>
            <person name="Kawai H."/>
            <person name="Kimura K."/>
            <person name="Kloareg B."/>
            <person name="Kupper F.C."/>
            <person name="Lang D."/>
            <person name="Le Bail A."/>
            <person name="Leblanc C."/>
            <person name="Lerouge P."/>
            <person name="Lohr M."/>
            <person name="Lopez P.J."/>
            <person name="Martens C."/>
            <person name="Maumus F."/>
            <person name="Michel G."/>
            <person name="Miranda-Saavedra D."/>
            <person name="Morales J."/>
            <person name="Moreau H."/>
            <person name="Motomura T."/>
            <person name="Nagasato C."/>
            <person name="Napoli C.A."/>
            <person name="Nelson D.R."/>
            <person name="Nyvall-Collen P."/>
            <person name="Peters A.F."/>
            <person name="Pommier C."/>
            <person name="Potin P."/>
            <person name="Poulain J."/>
            <person name="Quesneville H."/>
            <person name="Read B."/>
            <person name="Rensing S.A."/>
            <person name="Ritter A."/>
            <person name="Rousvoal S."/>
            <person name="Samanta M."/>
            <person name="Samson G."/>
            <person name="Schroeder D.C."/>
            <person name="Segurens B."/>
            <person name="Strittmatter M."/>
            <person name="Tonon T."/>
            <person name="Tregear J.W."/>
            <person name="Valentin K."/>
            <person name="von Dassow P."/>
            <person name="Yamagishi T."/>
            <person name="Van de Peer Y."/>
            <person name="Wincker P."/>
        </authorList>
    </citation>
    <scope>NUCLEOTIDE SEQUENCE [LARGE SCALE GENOMIC DNA]</scope>
    <source>
        <strain evidence="10">Ec32 / CCAP1310/4</strain>
    </source>
</reference>
<gene>
    <name evidence="9" type="ORF">Esi_0015_0081</name>
</gene>
<feature type="compositionally biased region" description="Basic and acidic residues" evidence="8">
    <location>
        <begin position="1"/>
        <end position="18"/>
    </location>
</feature>
<dbReference type="GO" id="GO:0000973">
    <property type="term" value="P:post-transcriptional tethering of RNA polymerase II gene DNA at nuclear periphery"/>
    <property type="evidence" value="ECO:0007669"/>
    <property type="project" value="TreeGrafter"/>
</dbReference>
<keyword evidence="7" id="KW-0472">Membrane</keyword>
<name>D8LFJ1_ECTSI</name>
<dbReference type="OrthoDB" id="196733at2759"/>
<comment type="function">
    <text evidence="7">Functions as a component of the nuclear pore complex (NPC).</text>
</comment>
<dbReference type="AlphaFoldDB" id="D8LFJ1"/>
<comment type="similarity">
    <text evidence="7">Belongs to the nucleoporin Nup84/Nup107 family.</text>
</comment>
<dbReference type="Gene3D" id="1.10.3450.20">
    <property type="match status" value="1"/>
</dbReference>
<dbReference type="eggNOG" id="KOG1964">
    <property type="taxonomic scope" value="Eukaryota"/>
</dbReference>
<dbReference type="GO" id="GO:0017056">
    <property type="term" value="F:structural constituent of nuclear pore"/>
    <property type="evidence" value="ECO:0007669"/>
    <property type="project" value="UniProtKB-UniRule"/>
</dbReference>
<evidence type="ECO:0000256" key="2">
    <source>
        <dbReference type="ARBA" id="ARBA00022816"/>
    </source>
</evidence>
<dbReference type="GO" id="GO:0006406">
    <property type="term" value="P:mRNA export from nucleus"/>
    <property type="evidence" value="ECO:0007669"/>
    <property type="project" value="TreeGrafter"/>
</dbReference>
<evidence type="ECO:0000256" key="8">
    <source>
        <dbReference type="SAM" id="MobiDB-lite"/>
    </source>
</evidence>
<keyword evidence="2" id="KW-0509">mRNA transport</keyword>